<dbReference type="PROSITE" id="PS50014">
    <property type="entry name" value="BROMODOMAIN_2"/>
    <property type="match status" value="1"/>
</dbReference>
<dbReference type="Gene3D" id="1.20.920.10">
    <property type="entry name" value="Bromodomain-like"/>
    <property type="match status" value="1"/>
</dbReference>
<dbReference type="Pfam" id="PF00439">
    <property type="entry name" value="Bromodomain"/>
    <property type="match status" value="1"/>
</dbReference>
<dbReference type="OrthoDB" id="21449at2759"/>
<dbReference type="InterPro" id="IPR027353">
    <property type="entry name" value="NET_dom"/>
</dbReference>
<feature type="region of interest" description="Disordered" evidence="5">
    <location>
        <begin position="385"/>
        <end position="424"/>
    </location>
</feature>
<dbReference type="PRINTS" id="PR00503">
    <property type="entry name" value="BROMODOMAIN"/>
</dbReference>
<keyword evidence="2 4" id="KW-0103">Bromodomain</keyword>
<evidence type="ECO:0000256" key="3">
    <source>
        <dbReference type="ARBA" id="ARBA00023163"/>
    </source>
</evidence>
<dbReference type="Proteomes" id="UP000027138">
    <property type="component" value="Unassembled WGS sequence"/>
</dbReference>
<evidence type="ECO:0000313" key="8">
    <source>
        <dbReference type="EMBL" id="KDP32499.1"/>
    </source>
</evidence>
<sequence length="640" mass="72454">MATGPIFAGGGDSRGKKQKWIDTNNSSKKMYAQKLHNKSKNPTHIPHPEQFSPGGEEYNKNSYYSSQQPKQQKRFNTVASDHSSSHNRLQPGPQNDRTGNSLSGYVKFDNKVRISLNDRSKSVIRELKRKLVSELDQVRSLKRKLEANQIQYGGYNYNGMIGGDDGTGGGYSNKNSTLARVNSEVSYVGPSDPQPLQGLANDYGGDGENVKKESKTSKVNQHHKNPPVSVIRKEKTSNLETKKLKQCSGEKKVGRGKVTELDSNMDRYNREIFKKCEDLLGKLMNHQYGWVFNEPVNVKKLKLHDYYKIIKHPMDLGTVKSRLQKNWYKSPKEFAEDVRLTFNNAMTYNEKGQDVHIMAGTLFRLFEEKWTVMKGKFNCDERHDIGHDTSFPKQASKRAPALAPAPAPAPPSPNRSPPPLKMPLERRNLDRSESMAKPLVSNLEGTNIVTHEGKTPMSKKTEPKDPEKREMTFEEKQRLSMDLLNLPSEKLDSVVQIIKKRNPGLCQQEDEIEVDIDSFDIDTLWELDRLVTNYKKNLSQNKRESETTCHEREEAGHNYQEANQISTAAGAPEESKAALKKILLYVLPIEQRNKVIMRVNQVVQAVLAVTLDHLQVILKVIVAQDMDQMQANDIGAGRLS</sequence>
<feature type="compositionally biased region" description="Polar residues" evidence="5">
    <location>
        <begin position="74"/>
        <end position="103"/>
    </location>
</feature>
<evidence type="ECO:0000256" key="1">
    <source>
        <dbReference type="ARBA" id="ARBA00023015"/>
    </source>
</evidence>
<organism evidence="8 9">
    <name type="scientific">Jatropha curcas</name>
    <name type="common">Barbados nut</name>
    <dbReference type="NCBI Taxonomy" id="180498"/>
    <lineage>
        <taxon>Eukaryota</taxon>
        <taxon>Viridiplantae</taxon>
        <taxon>Streptophyta</taxon>
        <taxon>Embryophyta</taxon>
        <taxon>Tracheophyta</taxon>
        <taxon>Spermatophyta</taxon>
        <taxon>Magnoliopsida</taxon>
        <taxon>eudicotyledons</taxon>
        <taxon>Gunneridae</taxon>
        <taxon>Pentapetalae</taxon>
        <taxon>rosids</taxon>
        <taxon>fabids</taxon>
        <taxon>Malpighiales</taxon>
        <taxon>Euphorbiaceae</taxon>
        <taxon>Crotonoideae</taxon>
        <taxon>Jatropheae</taxon>
        <taxon>Jatropha</taxon>
    </lineage>
</organism>
<evidence type="ECO:0008006" key="10">
    <source>
        <dbReference type="Google" id="ProtNLM"/>
    </source>
</evidence>
<keyword evidence="1" id="KW-0805">Transcription regulation</keyword>
<feature type="compositionally biased region" description="Pro residues" evidence="5">
    <location>
        <begin position="403"/>
        <end position="421"/>
    </location>
</feature>
<keyword evidence="3" id="KW-0804">Transcription</keyword>
<accession>A0A067KL07</accession>
<reference evidence="8 9" key="1">
    <citation type="journal article" date="2014" name="PLoS ONE">
        <title>Global Analysis of Gene Expression Profiles in Physic Nut (Jatropha curcas L.) Seedlings Exposed to Salt Stress.</title>
        <authorList>
            <person name="Zhang L."/>
            <person name="Zhang C."/>
            <person name="Wu P."/>
            <person name="Chen Y."/>
            <person name="Li M."/>
            <person name="Jiang H."/>
            <person name="Wu G."/>
        </authorList>
    </citation>
    <scope>NUCLEOTIDE SEQUENCE [LARGE SCALE GENOMIC DNA]</scope>
    <source>
        <strain evidence="9">cv. GZQX0401</strain>
        <tissue evidence="8">Young leaves</tissue>
    </source>
</reference>
<evidence type="ECO:0000256" key="2">
    <source>
        <dbReference type="ARBA" id="ARBA00023117"/>
    </source>
</evidence>
<feature type="region of interest" description="Disordered" evidence="5">
    <location>
        <begin position="1"/>
        <end position="104"/>
    </location>
</feature>
<dbReference type="AlphaFoldDB" id="A0A067KL07"/>
<dbReference type="Gene3D" id="1.20.1270.220">
    <property type="match status" value="1"/>
</dbReference>
<dbReference type="STRING" id="180498.A0A067KL07"/>
<dbReference type="Pfam" id="PF17035">
    <property type="entry name" value="BET"/>
    <property type="match status" value="1"/>
</dbReference>
<proteinExistence type="predicted"/>
<dbReference type="PANTHER" id="PTHR45926">
    <property type="entry name" value="OSJNBA0053K19.4 PROTEIN"/>
    <property type="match status" value="1"/>
</dbReference>
<evidence type="ECO:0000256" key="4">
    <source>
        <dbReference type="PROSITE-ProRule" id="PRU00035"/>
    </source>
</evidence>
<name>A0A067KL07_JATCU</name>
<keyword evidence="9" id="KW-1185">Reference proteome</keyword>
<dbReference type="SMART" id="SM00297">
    <property type="entry name" value="BROMO"/>
    <property type="match status" value="1"/>
</dbReference>
<dbReference type="InterPro" id="IPR038336">
    <property type="entry name" value="NET_sf"/>
</dbReference>
<dbReference type="EMBL" id="KK914581">
    <property type="protein sequence ID" value="KDP32499.1"/>
    <property type="molecule type" value="Genomic_DNA"/>
</dbReference>
<protein>
    <recommendedName>
        <fullName evidence="10">Bromo domain-containing protein</fullName>
    </recommendedName>
</protein>
<feature type="region of interest" description="Disordered" evidence="5">
    <location>
        <begin position="186"/>
        <end position="227"/>
    </location>
</feature>
<dbReference type="InterPro" id="IPR036427">
    <property type="entry name" value="Bromodomain-like_sf"/>
</dbReference>
<dbReference type="PROSITE" id="PS51525">
    <property type="entry name" value="NET"/>
    <property type="match status" value="1"/>
</dbReference>
<evidence type="ECO:0000256" key="5">
    <source>
        <dbReference type="SAM" id="MobiDB-lite"/>
    </source>
</evidence>
<feature type="domain" description="NET" evidence="7">
    <location>
        <begin position="461"/>
        <end position="542"/>
    </location>
</feature>
<gene>
    <name evidence="8" type="ORF">JCGZ_14702</name>
</gene>
<feature type="domain" description="Bromo" evidence="6">
    <location>
        <begin position="284"/>
        <end position="356"/>
    </location>
</feature>
<evidence type="ECO:0000259" key="7">
    <source>
        <dbReference type="PROSITE" id="PS51525"/>
    </source>
</evidence>
<dbReference type="SUPFAM" id="SSF47370">
    <property type="entry name" value="Bromodomain"/>
    <property type="match status" value="1"/>
</dbReference>
<evidence type="ECO:0000259" key="6">
    <source>
        <dbReference type="PROSITE" id="PS50014"/>
    </source>
</evidence>
<dbReference type="InterPro" id="IPR001487">
    <property type="entry name" value="Bromodomain"/>
</dbReference>
<dbReference type="KEGG" id="jcu:105639190"/>
<evidence type="ECO:0000313" key="9">
    <source>
        <dbReference type="Proteomes" id="UP000027138"/>
    </source>
</evidence>